<dbReference type="InterPro" id="IPR044068">
    <property type="entry name" value="CB"/>
</dbReference>
<dbReference type="InterPro" id="IPR002104">
    <property type="entry name" value="Integrase_catalytic"/>
</dbReference>
<dbReference type="PROSITE" id="PS51898">
    <property type="entry name" value="TYR_RECOMBINASE"/>
    <property type="match status" value="1"/>
</dbReference>
<dbReference type="Gene3D" id="1.10.443.10">
    <property type="entry name" value="Intergrase catalytic core"/>
    <property type="match status" value="1"/>
</dbReference>
<evidence type="ECO:0000256" key="2">
    <source>
        <dbReference type="ARBA" id="ARBA00023125"/>
    </source>
</evidence>
<dbReference type="Proteomes" id="UP000621447">
    <property type="component" value="Unassembled WGS sequence"/>
</dbReference>
<feature type="domain" description="Core-binding (CB)" evidence="6">
    <location>
        <begin position="1"/>
        <end position="87"/>
    </location>
</feature>
<dbReference type="PROSITE" id="PS51900">
    <property type="entry name" value="CB"/>
    <property type="match status" value="1"/>
</dbReference>
<gene>
    <name evidence="7" type="ORF">HRV97_15365</name>
</gene>
<evidence type="ECO:0000313" key="8">
    <source>
        <dbReference type="Proteomes" id="UP000621447"/>
    </source>
</evidence>
<organism evidence="7 8">
    <name type="scientific">Sphingomonas hominis</name>
    <dbReference type="NCBI Taxonomy" id="2741495"/>
    <lineage>
        <taxon>Bacteria</taxon>
        <taxon>Pseudomonadati</taxon>
        <taxon>Pseudomonadota</taxon>
        <taxon>Alphaproteobacteria</taxon>
        <taxon>Sphingomonadales</taxon>
        <taxon>Sphingomonadaceae</taxon>
        <taxon>Sphingomonas</taxon>
    </lineage>
</organism>
<evidence type="ECO:0000259" key="6">
    <source>
        <dbReference type="PROSITE" id="PS51900"/>
    </source>
</evidence>
<name>A0ABX2JL56_9SPHN</name>
<dbReference type="InterPro" id="IPR011010">
    <property type="entry name" value="DNA_brk_join_enz"/>
</dbReference>
<evidence type="ECO:0000256" key="1">
    <source>
        <dbReference type="ARBA" id="ARBA00022908"/>
    </source>
</evidence>
<accession>A0ABX2JL56</accession>
<comment type="caution">
    <text evidence="7">The sequence shown here is derived from an EMBL/GenBank/DDBJ whole genome shotgun (WGS) entry which is preliminary data.</text>
</comment>
<reference evidence="7 8" key="1">
    <citation type="submission" date="2020-06" db="EMBL/GenBank/DDBJ databases">
        <title>Sphingomonas hominis sp. nov., a member of the Sphingomonas, isolated from the hair of a 22-year-old girl.</title>
        <authorList>
            <person name="Zhang D.-F."/>
            <person name="Cui X.-W."/>
        </authorList>
    </citation>
    <scope>NUCLEOTIDE SEQUENCE [LARGE SCALE GENOMIC DNA]</scope>
    <source>
        <strain evidence="7 8">HHU CXW</strain>
    </source>
</reference>
<evidence type="ECO:0000259" key="5">
    <source>
        <dbReference type="PROSITE" id="PS51898"/>
    </source>
</evidence>
<protein>
    <submittedName>
        <fullName evidence="7">Tyrosine-type recombinase/integrase</fullName>
    </submittedName>
</protein>
<evidence type="ECO:0000313" key="7">
    <source>
        <dbReference type="EMBL" id="NTS66529.1"/>
    </source>
</evidence>
<dbReference type="InterPro" id="IPR013762">
    <property type="entry name" value="Integrase-like_cat_sf"/>
</dbReference>
<dbReference type="EMBL" id="JABULH010000009">
    <property type="protein sequence ID" value="NTS66529.1"/>
    <property type="molecule type" value="Genomic_DNA"/>
</dbReference>
<dbReference type="CDD" id="cd00799">
    <property type="entry name" value="INT_Cre_C"/>
    <property type="match status" value="1"/>
</dbReference>
<dbReference type="PANTHER" id="PTHR34605:SF4">
    <property type="entry name" value="DNA ADENINE METHYLTRANSFERASE"/>
    <property type="match status" value="1"/>
</dbReference>
<dbReference type="Pfam" id="PF00589">
    <property type="entry name" value="Phage_integrase"/>
    <property type="match status" value="1"/>
</dbReference>
<dbReference type="SUPFAM" id="SSF47823">
    <property type="entry name" value="lambda integrase-like, N-terminal domain"/>
    <property type="match status" value="1"/>
</dbReference>
<sequence>MLPGIVDHETERADAYARAARAGNTQRAYMADWAIFTAWCEARGECALPANTECVRRFVAYEADRGIKPSTVERRLAAIGHFHRAESFVAPPARPDAGRLRETMAGIRAEKGKKVSRKRAAGAQILSAMLDAYPGDGLRPVRDRAVLALGMAAAMRRSELVALSTDDITIVPEGMKVFIARSKTDQKREGVEVPVLERNGLRPKSHLLTWMAAAGHDKGWLFRRLTRQDTLTDEPTSDRAVARLVQTAARKAGLDERQFGGHSLRAGFLTESASRGATVFKMQEVSRHKTVQILSEYVRDAELFKGHAGSGFL</sequence>
<dbReference type="SUPFAM" id="SSF56349">
    <property type="entry name" value="DNA breaking-rejoining enzymes"/>
    <property type="match status" value="1"/>
</dbReference>
<dbReference type="PANTHER" id="PTHR34605">
    <property type="entry name" value="PHAGE_INTEGRASE DOMAIN-CONTAINING PROTEIN"/>
    <property type="match status" value="1"/>
</dbReference>
<keyword evidence="3" id="KW-0233">DNA recombination</keyword>
<evidence type="ECO:0000256" key="3">
    <source>
        <dbReference type="ARBA" id="ARBA00023172"/>
    </source>
</evidence>
<keyword evidence="1" id="KW-0229">DNA integration</keyword>
<keyword evidence="2 4" id="KW-0238">DNA-binding</keyword>
<proteinExistence type="predicted"/>
<keyword evidence="8" id="KW-1185">Reference proteome</keyword>
<dbReference type="Gene3D" id="1.10.150.130">
    <property type="match status" value="1"/>
</dbReference>
<feature type="domain" description="Tyr recombinase" evidence="5">
    <location>
        <begin position="116"/>
        <end position="310"/>
    </location>
</feature>
<evidence type="ECO:0000256" key="4">
    <source>
        <dbReference type="PROSITE-ProRule" id="PRU01248"/>
    </source>
</evidence>
<dbReference type="InterPro" id="IPR010998">
    <property type="entry name" value="Integrase_recombinase_N"/>
</dbReference>
<dbReference type="InterPro" id="IPR052925">
    <property type="entry name" value="Phage_Integrase-like_Recomb"/>
</dbReference>